<feature type="coiled-coil region" evidence="1">
    <location>
        <begin position="487"/>
        <end position="514"/>
    </location>
</feature>
<organism evidence="3">
    <name type="scientific">bioreactor metagenome</name>
    <dbReference type="NCBI Taxonomy" id="1076179"/>
    <lineage>
        <taxon>unclassified sequences</taxon>
        <taxon>metagenomes</taxon>
        <taxon>ecological metagenomes</taxon>
    </lineage>
</organism>
<dbReference type="SUPFAM" id="SSF52540">
    <property type="entry name" value="P-loop containing nucleoside triphosphate hydrolases"/>
    <property type="match status" value="1"/>
</dbReference>
<gene>
    <name evidence="3" type="ORF">SDC9_69155</name>
</gene>
<evidence type="ECO:0000259" key="2">
    <source>
        <dbReference type="Pfam" id="PF13476"/>
    </source>
</evidence>
<feature type="domain" description="Rad50/SbcC-type AAA" evidence="2">
    <location>
        <begin position="5"/>
        <end position="224"/>
    </location>
</feature>
<dbReference type="InterPro" id="IPR027417">
    <property type="entry name" value="P-loop_NTPase"/>
</dbReference>
<dbReference type="PANTHER" id="PTHR32114">
    <property type="entry name" value="ABC TRANSPORTER ABCH.3"/>
    <property type="match status" value="1"/>
</dbReference>
<sequence>MKFKKVEIQAFRAYNEVKNGTFDFTTKSDEIADFISIYAPNGFGKTSFYDAVEWGFTNNISRFLRRKEDNKNSAKAEETNYIIRNQFANMNTESIVRLHTTLQEQPFEQKIGRLRANQRDFKFEEKETIKEREYFQHVLLSQEWIDAFLKEDDANIRYAKFIKSFGDVNLDNKYNTIIELIKHNTNMIYGLEHELQELQSKINFDFDPEILSKINSEIEKLNAKGEKIRTVQFDYTEKNIQQLTDLINERITDLKYEISKFQEKITSIDSAVTGENLSNINIELYFDNKEKLKQSEEKLTGLNKIKNQFEQLHEAERAKKNKEEELHKISQAQLKFLELLAIYPKYEDVNKELTAINDSVDKRTEELKEIDAKLKPLLNALNEISVKLYLEIENRQKLASKLASIPELLKSLDEKNTAKKDLTLLINSYTKRNYEHEERISIITKEIKDWGQIVNQISADDFQVPENEKTKSFYEAIKQLKLRVNLITGLKTDLSKTETEIANANKLNADIEQLISKGADIASKSQSSVCPLCKHNHDKFETLIQNISENTFLSERMKNLLSLKTKNKQELESLLNQQKEEKNVILNTINPTLNSLKENQSKEVIARNELAKTIEGYKLKAQNVDAEINKLLKELGDNDVEAIKKDLDNKLTESSRISEELKANQAGILSTCQPLEQRRKIIIEHEIPYSKAKLNELKETDAYVRIVNFIFENQVRDNGIVPEFDKRQKDFQTKIDTVKDEIEKYVKLISAYQKALEKNEEEAVLSGIQKIEIENELTNQKIMSFEYFIKSELKINLLNKTKDELRKLLNDTNSIYKKKISQKEDVIQSFEKTKVYKESVLPFLKHEEFKRTENAILEEKSFLEKSVHPKLTQERDLLSEFIDKQIESFFHGKLINSLYQKIDPHPVYKEIKFKCDFSTDKPRLNVFVTGTNGNASIVPTLYFSTAQLNILSLSIFLAKALNAKDNNGNSVDCIFIDDPIQSMDSINILSTIDLLRSISVNLGKQIVLATHDENFHNLLQKKIPSDRYRAKYIELETFGKVKQT</sequence>
<dbReference type="GO" id="GO:0006302">
    <property type="term" value="P:double-strand break repair"/>
    <property type="evidence" value="ECO:0007669"/>
    <property type="project" value="InterPro"/>
</dbReference>
<feature type="coiled-coil region" evidence="1">
    <location>
        <begin position="292"/>
        <end position="335"/>
    </location>
</feature>
<dbReference type="Gene3D" id="3.40.50.300">
    <property type="entry name" value="P-loop containing nucleotide triphosphate hydrolases"/>
    <property type="match status" value="2"/>
</dbReference>
<evidence type="ECO:0000313" key="3">
    <source>
        <dbReference type="EMBL" id="MPM22697.1"/>
    </source>
</evidence>
<reference evidence="3" key="1">
    <citation type="submission" date="2019-08" db="EMBL/GenBank/DDBJ databases">
        <authorList>
            <person name="Kucharzyk K."/>
            <person name="Murdoch R.W."/>
            <person name="Higgins S."/>
            <person name="Loffler F."/>
        </authorList>
    </citation>
    <scope>NUCLEOTIDE SEQUENCE</scope>
</reference>
<dbReference type="GO" id="GO:0016887">
    <property type="term" value="F:ATP hydrolysis activity"/>
    <property type="evidence" value="ECO:0007669"/>
    <property type="project" value="InterPro"/>
</dbReference>
<comment type="caution">
    <text evidence="3">The sequence shown here is derived from an EMBL/GenBank/DDBJ whole genome shotgun (WGS) entry which is preliminary data.</text>
</comment>
<dbReference type="PANTHER" id="PTHR32114:SF2">
    <property type="entry name" value="ABC TRANSPORTER ABCH.3"/>
    <property type="match status" value="1"/>
</dbReference>
<proteinExistence type="predicted"/>
<dbReference type="AlphaFoldDB" id="A0A644Y3J1"/>
<feature type="coiled-coil region" evidence="1">
    <location>
        <begin position="614"/>
        <end position="664"/>
    </location>
</feature>
<evidence type="ECO:0000256" key="1">
    <source>
        <dbReference type="SAM" id="Coils"/>
    </source>
</evidence>
<dbReference type="Pfam" id="PF13476">
    <property type="entry name" value="AAA_23"/>
    <property type="match status" value="1"/>
</dbReference>
<keyword evidence="1" id="KW-0175">Coiled coil</keyword>
<accession>A0A644Y3J1</accession>
<name>A0A644Y3J1_9ZZZZ</name>
<feature type="coiled-coil region" evidence="1">
    <location>
        <begin position="557"/>
        <end position="588"/>
    </location>
</feature>
<dbReference type="InterPro" id="IPR038729">
    <property type="entry name" value="Rad50/SbcC_AAA"/>
</dbReference>
<dbReference type="EMBL" id="VSSQ01003865">
    <property type="protein sequence ID" value="MPM22697.1"/>
    <property type="molecule type" value="Genomic_DNA"/>
</dbReference>
<protein>
    <recommendedName>
        <fullName evidence="2">Rad50/SbcC-type AAA domain-containing protein</fullName>
    </recommendedName>
</protein>